<evidence type="ECO:0000313" key="3">
    <source>
        <dbReference type="Proteomes" id="UP001321760"/>
    </source>
</evidence>
<dbReference type="Gene3D" id="2.40.70.10">
    <property type="entry name" value="Acid Proteases"/>
    <property type="match status" value="2"/>
</dbReference>
<dbReference type="AlphaFoldDB" id="A0AAV9H2T4"/>
<dbReference type="CDD" id="cd00303">
    <property type="entry name" value="retropepsin_like"/>
    <property type="match status" value="2"/>
</dbReference>
<proteinExistence type="predicted"/>
<gene>
    <name evidence="2" type="ORF">QBC34DRAFT_391050</name>
</gene>
<protein>
    <submittedName>
        <fullName evidence="2">Uncharacterized protein</fullName>
    </submittedName>
</protein>
<name>A0AAV9H2T4_9PEZI</name>
<dbReference type="Proteomes" id="UP001321760">
    <property type="component" value="Unassembled WGS sequence"/>
</dbReference>
<comment type="caution">
    <text evidence="2">The sequence shown here is derived from an EMBL/GenBank/DDBJ whole genome shotgun (WGS) entry which is preliminary data.</text>
</comment>
<reference evidence="2" key="2">
    <citation type="submission" date="2023-05" db="EMBL/GenBank/DDBJ databases">
        <authorList>
            <consortium name="Lawrence Berkeley National Laboratory"/>
            <person name="Steindorff A."/>
            <person name="Hensen N."/>
            <person name="Bonometti L."/>
            <person name="Westerberg I."/>
            <person name="Brannstrom I.O."/>
            <person name="Guillou S."/>
            <person name="Cros-Aarteil S."/>
            <person name="Calhoun S."/>
            <person name="Haridas S."/>
            <person name="Kuo A."/>
            <person name="Mondo S."/>
            <person name="Pangilinan J."/>
            <person name="Riley R."/>
            <person name="Labutti K."/>
            <person name="Andreopoulos B."/>
            <person name="Lipzen A."/>
            <person name="Chen C."/>
            <person name="Yanf M."/>
            <person name="Daum C."/>
            <person name="Ng V."/>
            <person name="Clum A."/>
            <person name="Ohm R."/>
            <person name="Martin F."/>
            <person name="Silar P."/>
            <person name="Natvig D."/>
            <person name="Lalanne C."/>
            <person name="Gautier V."/>
            <person name="Ament-Velasquez S.L."/>
            <person name="Kruys A."/>
            <person name="Hutchinson M.I."/>
            <person name="Powell A.J."/>
            <person name="Barry K."/>
            <person name="Miller A.N."/>
            <person name="Grigoriev I.V."/>
            <person name="Debuchy R."/>
            <person name="Gladieux P."/>
            <person name="Thoren M.H."/>
            <person name="Johannesson H."/>
        </authorList>
    </citation>
    <scope>NUCLEOTIDE SEQUENCE</scope>
    <source>
        <strain evidence="2">PSN243</strain>
    </source>
</reference>
<reference evidence="2" key="1">
    <citation type="journal article" date="2023" name="Mol. Phylogenet. Evol.">
        <title>Genome-scale phylogeny and comparative genomics of the fungal order Sordariales.</title>
        <authorList>
            <person name="Hensen N."/>
            <person name="Bonometti L."/>
            <person name="Westerberg I."/>
            <person name="Brannstrom I.O."/>
            <person name="Guillou S."/>
            <person name="Cros-Aarteil S."/>
            <person name="Calhoun S."/>
            <person name="Haridas S."/>
            <person name="Kuo A."/>
            <person name="Mondo S."/>
            <person name="Pangilinan J."/>
            <person name="Riley R."/>
            <person name="LaButti K."/>
            <person name="Andreopoulos B."/>
            <person name="Lipzen A."/>
            <person name="Chen C."/>
            <person name="Yan M."/>
            <person name="Daum C."/>
            <person name="Ng V."/>
            <person name="Clum A."/>
            <person name="Steindorff A."/>
            <person name="Ohm R.A."/>
            <person name="Martin F."/>
            <person name="Silar P."/>
            <person name="Natvig D.O."/>
            <person name="Lalanne C."/>
            <person name="Gautier V."/>
            <person name="Ament-Velasquez S.L."/>
            <person name="Kruys A."/>
            <person name="Hutchinson M.I."/>
            <person name="Powell A.J."/>
            <person name="Barry K."/>
            <person name="Miller A.N."/>
            <person name="Grigoriev I.V."/>
            <person name="Debuchy R."/>
            <person name="Gladieux P."/>
            <person name="Hiltunen Thoren M."/>
            <person name="Johannesson H."/>
        </authorList>
    </citation>
    <scope>NUCLEOTIDE SEQUENCE</scope>
    <source>
        <strain evidence="2">PSN243</strain>
    </source>
</reference>
<dbReference type="InterPro" id="IPR021109">
    <property type="entry name" value="Peptidase_aspartic_dom_sf"/>
</dbReference>
<keyword evidence="3" id="KW-1185">Reference proteome</keyword>
<feature type="compositionally biased region" description="Acidic residues" evidence="1">
    <location>
        <begin position="40"/>
        <end position="63"/>
    </location>
</feature>
<evidence type="ECO:0000256" key="1">
    <source>
        <dbReference type="SAM" id="MobiDB-lite"/>
    </source>
</evidence>
<feature type="region of interest" description="Disordered" evidence="1">
    <location>
        <begin position="33"/>
        <end position="74"/>
    </location>
</feature>
<sequence>MSRPVMSYHSQGQVIEWPAIFAQPREFLQEFLQDNRDIYEDSDEESSDDESDDDSGDIYEDAVENGGGRFSEFNTIHRGESTDVVLEFCEHADRYCEHVDRYCERAQFSSSKHRPGNVRLSYEPQLLGLKNWEVPGTLDGVPVDALPDWGSSVDAISEEFARKHEMEVEEADKLLIRLPGGSTAESYGRVMGRFQFQGETQVYERCFRVLRNSVHDMVLGRPFLDMTKTLTDFSRRIVSRIRPCVRDGSRLFLLDESPLDRIRCSVNGIETAAFPDTGSDLMLVSGSFARQNNFHVHRQSRYRQDVQLIDGSVVRTDGMVLGAELSFDGSLVSSSREVNYYDYLDHSRRLSALTGRKSKASDGSSTNTTFICDFHVIESLPCDIILSNEFIFKNQVFSQFKHLFFSGQLSPMQGDASILDGEMDIERCLLFMRLKRTRKSWFRRQSQQLQSSDGNVQNGQTVVPLQQVASQPTWEELWEMEERRRNMVQLWMSSLPEPRRSGEQREEWRRREDWDRAHPRLPVEALAISLPVGQTSSGP</sequence>
<dbReference type="EMBL" id="MU865915">
    <property type="protein sequence ID" value="KAK4454922.1"/>
    <property type="molecule type" value="Genomic_DNA"/>
</dbReference>
<organism evidence="2 3">
    <name type="scientific">Podospora aff. communis PSN243</name>
    <dbReference type="NCBI Taxonomy" id="3040156"/>
    <lineage>
        <taxon>Eukaryota</taxon>
        <taxon>Fungi</taxon>
        <taxon>Dikarya</taxon>
        <taxon>Ascomycota</taxon>
        <taxon>Pezizomycotina</taxon>
        <taxon>Sordariomycetes</taxon>
        <taxon>Sordariomycetidae</taxon>
        <taxon>Sordariales</taxon>
        <taxon>Podosporaceae</taxon>
        <taxon>Podospora</taxon>
    </lineage>
</organism>
<evidence type="ECO:0000313" key="2">
    <source>
        <dbReference type="EMBL" id="KAK4454922.1"/>
    </source>
</evidence>
<accession>A0AAV9H2T4</accession>